<reference evidence="3" key="1">
    <citation type="journal article" date="2014" name="Int. J. Syst. Evol. Microbiol.">
        <title>Complete genome sequence of Corynebacterium casei LMG S-19264T (=DSM 44701T), isolated from a smear-ripened cheese.</title>
        <authorList>
            <consortium name="US DOE Joint Genome Institute (JGI-PGF)"/>
            <person name="Walter F."/>
            <person name="Albersmeier A."/>
            <person name="Kalinowski J."/>
            <person name="Ruckert C."/>
        </authorList>
    </citation>
    <scope>NUCLEOTIDE SEQUENCE</scope>
    <source>
        <strain evidence="3">JCM 19831</strain>
    </source>
</reference>
<keyword evidence="2" id="KW-0812">Transmembrane</keyword>
<dbReference type="Proteomes" id="UP000642070">
    <property type="component" value="Unassembled WGS sequence"/>
</dbReference>
<dbReference type="EMBL" id="BMPI01000118">
    <property type="protein sequence ID" value="GGM88323.1"/>
    <property type="molecule type" value="Genomic_DNA"/>
</dbReference>
<accession>A0A917X886</accession>
<evidence type="ECO:0000256" key="2">
    <source>
        <dbReference type="SAM" id="Phobius"/>
    </source>
</evidence>
<evidence type="ECO:0000313" key="4">
    <source>
        <dbReference type="Proteomes" id="UP000642070"/>
    </source>
</evidence>
<evidence type="ECO:0000313" key="3">
    <source>
        <dbReference type="EMBL" id="GGM88323.1"/>
    </source>
</evidence>
<feature type="region of interest" description="Disordered" evidence="1">
    <location>
        <begin position="140"/>
        <end position="162"/>
    </location>
</feature>
<keyword evidence="2" id="KW-0472">Membrane</keyword>
<organism evidence="3 4">
    <name type="scientific">Dactylosporangium sucinum</name>
    <dbReference type="NCBI Taxonomy" id="1424081"/>
    <lineage>
        <taxon>Bacteria</taxon>
        <taxon>Bacillati</taxon>
        <taxon>Actinomycetota</taxon>
        <taxon>Actinomycetes</taxon>
        <taxon>Micromonosporales</taxon>
        <taxon>Micromonosporaceae</taxon>
        <taxon>Dactylosporangium</taxon>
    </lineage>
</organism>
<keyword evidence="4" id="KW-1185">Reference proteome</keyword>
<proteinExistence type="predicted"/>
<sequence length="330" mass="34672">MTTDLKALRDTLRARAETDTDPEALLARIGPAYRRRRSRRLAGAASAVVAVGALLAMLVPRLLFGGYPLPAPPAVPIGSPAAEAIGADPQMIHFDVGQFPYEVSSTTWAVQDGIEQLSMSGSIDDSGASFFVELRLAPETRSPAPNPTGLPEEPRQLHSAPATVGGRPALVVTGEEATRVTWQPIAGVRAELSVRGRVPANKAITFAGTLSLDRGHQCVPSLRPTALPADARITGCSIMPNVGHGQYVIRGPGGTITVWVFTGVFAHGISPGAPSSTLANGWPYQELDASGNTQHYTAHIRVPDPYVEIFAQGAYGLPEVLLVGAGLQPS</sequence>
<dbReference type="AlphaFoldDB" id="A0A917X886"/>
<name>A0A917X886_9ACTN</name>
<comment type="caution">
    <text evidence="3">The sequence shown here is derived from an EMBL/GenBank/DDBJ whole genome shotgun (WGS) entry which is preliminary data.</text>
</comment>
<reference evidence="3" key="2">
    <citation type="submission" date="2020-09" db="EMBL/GenBank/DDBJ databases">
        <authorList>
            <person name="Sun Q."/>
            <person name="Ohkuma M."/>
        </authorList>
    </citation>
    <scope>NUCLEOTIDE SEQUENCE</scope>
    <source>
        <strain evidence="3">JCM 19831</strain>
    </source>
</reference>
<dbReference type="RefSeq" id="WP_190257921.1">
    <property type="nucleotide sequence ID" value="NZ_BMPI01000118.1"/>
</dbReference>
<keyword evidence="2" id="KW-1133">Transmembrane helix</keyword>
<feature type="transmembrane region" description="Helical" evidence="2">
    <location>
        <begin position="41"/>
        <end position="64"/>
    </location>
</feature>
<gene>
    <name evidence="3" type="ORF">GCM10007977_107930</name>
</gene>
<protein>
    <submittedName>
        <fullName evidence="3">Uncharacterized protein</fullName>
    </submittedName>
</protein>
<evidence type="ECO:0000256" key="1">
    <source>
        <dbReference type="SAM" id="MobiDB-lite"/>
    </source>
</evidence>